<evidence type="ECO:0000313" key="1">
    <source>
        <dbReference type="EMBL" id="MBJ8438254.1"/>
    </source>
</evidence>
<dbReference type="Proteomes" id="UP000808699">
    <property type="component" value="Unassembled WGS sequence"/>
</dbReference>
<dbReference type="Proteomes" id="UP000276905">
    <property type="component" value="Unassembled WGS sequence"/>
</dbReference>
<dbReference type="EMBL" id="JADWNO010000007">
    <property type="protein sequence ID" value="MBJ8438254.1"/>
    <property type="molecule type" value="Genomic_DNA"/>
</dbReference>
<dbReference type="EMBL" id="RFES01000003">
    <property type="protein sequence ID" value="RSO58936.1"/>
    <property type="molecule type" value="Genomic_DNA"/>
</dbReference>
<sequence length="56" mass="6025">MKSPLCEGSFLSLGAGEQYENHIDFGGIAESSTINIFGFSKLQNAKTGTKTSKRRA</sequence>
<comment type="caution">
    <text evidence="2">The sequence shown here is derived from an EMBL/GenBank/DDBJ whole genome shotgun (WGS) entry which is preliminary data.</text>
</comment>
<keyword evidence="4" id="KW-1185">Reference proteome</keyword>
<protein>
    <submittedName>
        <fullName evidence="2">Uncharacterized protein</fullName>
    </submittedName>
</protein>
<gene>
    <name evidence="2" type="ORF">EA756_06075</name>
    <name evidence="1" type="ORF">I6M64_13105</name>
</gene>
<evidence type="ECO:0000313" key="2">
    <source>
        <dbReference type="EMBL" id="RSO58936.1"/>
    </source>
</evidence>
<evidence type="ECO:0000313" key="4">
    <source>
        <dbReference type="Proteomes" id="UP000808699"/>
    </source>
</evidence>
<dbReference type="AlphaFoldDB" id="A0A3R9QFX4"/>
<accession>A0A3R9QFX4</accession>
<reference evidence="2 3" key="1">
    <citation type="submission" date="2018-10" db="EMBL/GenBank/DDBJ databases">
        <title>GWAS and RNA-Seq identify cryptic mechanisms of antimicrobial resistance in Acinetobacter baumannii.</title>
        <authorList>
            <person name="Sahl J.W."/>
        </authorList>
    </citation>
    <scope>NUCLEOTIDE SEQUENCE [LARGE SCALE GENOMIC DNA]</scope>
    <source>
        <strain evidence="2 3">TG41018</strain>
    </source>
</reference>
<organism evidence="2 3">
    <name type="scientific">Acinetobacter lactucae</name>
    <dbReference type="NCBI Taxonomy" id="1785128"/>
    <lineage>
        <taxon>Bacteria</taxon>
        <taxon>Pseudomonadati</taxon>
        <taxon>Pseudomonadota</taxon>
        <taxon>Gammaproteobacteria</taxon>
        <taxon>Moraxellales</taxon>
        <taxon>Moraxellaceae</taxon>
        <taxon>Acinetobacter</taxon>
        <taxon>Acinetobacter calcoaceticus/baumannii complex</taxon>
    </lineage>
</organism>
<evidence type="ECO:0000313" key="3">
    <source>
        <dbReference type="Proteomes" id="UP000276905"/>
    </source>
</evidence>
<name>A0A3R9QFX4_9GAMM</name>
<reference evidence="1 4" key="2">
    <citation type="submission" date="2020-11" db="EMBL/GenBank/DDBJ databases">
        <title>Enhanced detection system for hospital associated transmission using whole genome sequencing surveillance.</title>
        <authorList>
            <person name="Harrison L.H."/>
            <person name="Van Tyne D."/>
            <person name="Marsh J.W."/>
            <person name="Griffith M.P."/>
            <person name="Snyder D.J."/>
            <person name="Cooper V.S."/>
            <person name="Mustapha M."/>
        </authorList>
    </citation>
    <scope>NUCLEOTIDE SEQUENCE [LARGE SCALE GENOMIC DNA]</scope>
    <source>
        <strain evidence="1 4">ACIN00241</strain>
    </source>
</reference>
<proteinExistence type="predicted"/>